<evidence type="ECO:0000313" key="13">
    <source>
        <dbReference type="EMBL" id="KAK0466723.1"/>
    </source>
</evidence>
<keyword evidence="6" id="KW-1015">Disulfide bond</keyword>
<dbReference type="GO" id="GO:0045490">
    <property type="term" value="P:pectin catabolic process"/>
    <property type="evidence" value="ECO:0007669"/>
    <property type="project" value="TreeGrafter"/>
</dbReference>
<dbReference type="InterPro" id="IPR006626">
    <property type="entry name" value="PbH1"/>
</dbReference>
<evidence type="ECO:0000256" key="2">
    <source>
        <dbReference type="ARBA" id="ARBA00012736"/>
    </source>
</evidence>
<evidence type="ECO:0000256" key="7">
    <source>
        <dbReference type="ARBA" id="ARBA00023295"/>
    </source>
</evidence>
<comment type="caution">
    <text evidence="13">The sequence shown here is derived from an EMBL/GenBank/DDBJ whole genome shotgun (WGS) entry which is preliminary data.</text>
</comment>
<evidence type="ECO:0000256" key="4">
    <source>
        <dbReference type="ARBA" id="ARBA00022737"/>
    </source>
</evidence>
<evidence type="ECO:0000256" key="5">
    <source>
        <dbReference type="ARBA" id="ARBA00022801"/>
    </source>
</evidence>
<dbReference type="Proteomes" id="UP001175211">
    <property type="component" value="Unassembled WGS sequence"/>
</dbReference>
<evidence type="ECO:0000256" key="6">
    <source>
        <dbReference type="ARBA" id="ARBA00023157"/>
    </source>
</evidence>
<dbReference type="RefSeq" id="XP_060337315.1">
    <property type="nucleotide sequence ID" value="XM_060479454.1"/>
</dbReference>
<dbReference type="GO" id="GO:0004650">
    <property type="term" value="F:polygalacturonase activity"/>
    <property type="evidence" value="ECO:0007669"/>
    <property type="project" value="UniProtKB-EC"/>
</dbReference>
<evidence type="ECO:0000256" key="9">
    <source>
        <dbReference type="ARBA" id="ARBA00034074"/>
    </source>
</evidence>
<evidence type="ECO:0000256" key="1">
    <source>
        <dbReference type="ARBA" id="ARBA00008834"/>
    </source>
</evidence>
<feature type="active site" evidence="10">
    <location>
        <position position="225"/>
    </location>
</feature>
<keyword evidence="7 11" id="KW-0326">Glycosidase</keyword>
<keyword evidence="3 12" id="KW-0732">Signal</keyword>
<dbReference type="SMART" id="SM00710">
    <property type="entry name" value="PbH1"/>
    <property type="match status" value="6"/>
</dbReference>
<evidence type="ECO:0000256" key="8">
    <source>
        <dbReference type="ARBA" id="ARBA00023316"/>
    </source>
</evidence>
<dbReference type="InterPro" id="IPR011050">
    <property type="entry name" value="Pectin_lyase_fold/virulence"/>
</dbReference>
<dbReference type="Gene3D" id="2.160.20.10">
    <property type="entry name" value="Single-stranded right-handed beta-helix, Pectin lyase-like"/>
    <property type="match status" value="1"/>
</dbReference>
<reference evidence="13" key="1">
    <citation type="submission" date="2023-06" db="EMBL/GenBank/DDBJ databases">
        <authorList>
            <consortium name="Lawrence Berkeley National Laboratory"/>
            <person name="Ahrendt S."/>
            <person name="Sahu N."/>
            <person name="Indic B."/>
            <person name="Wong-Bajracharya J."/>
            <person name="Merenyi Z."/>
            <person name="Ke H.-M."/>
            <person name="Monk M."/>
            <person name="Kocsube S."/>
            <person name="Drula E."/>
            <person name="Lipzen A."/>
            <person name="Balint B."/>
            <person name="Henrissat B."/>
            <person name="Andreopoulos B."/>
            <person name="Martin F.M."/>
            <person name="Harder C.B."/>
            <person name="Rigling D."/>
            <person name="Ford K.L."/>
            <person name="Foster G.D."/>
            <person name="Pangilinan J."/>
            <person name="Papanicolaou A."/>
            <person name="Barry K."/>
            <person name="LaButti K."/>
            <person name="Viragh M."/>
            <person name="Koriabine M."/>
            <person name="Yan M."/>
            <person name="Riley R."/>
            <person name="Champramary S."/>
            <person name="Plett K.L."/>
            <person name="Tsai I.J."/>
            <person name="Slot J."/>
            <person name="Sipos G."/>
            <person name="Plett J."/>
            <person name="Nagy L.G."/>
            <person name="Grigoriev I.V."/>
        </authorList>
    </citation>
    <scope>NUCLEOTIDE SEQUENCE</scope>
    <source>
        <strain evidence="13">CCBAS 213</strain>
    </source>
</reference>
<gene>
    <name evidence="13" type="ORF">EV420DRAFT_1698346</name>
</gene>
<evidence type="ECO:0000256" key="11">
    <source>
        <dbReference type="RuleBase" id="RU361169"/>
    </source>
</evidence>
<dbReference type="PANTHER" id="PTHR31884">
    <property type="entry name" value="POLYGALACTURONASE"/>
    <property type="match status" value="1"/>
</dbReference>
<dbReference type="GO" id="GO:0005576">
    <property type="term" value="C:extracellular region"/>
    <property type="evidence" value="ECO:0007669"/>
    <property type="project" value="TreeGrafter"/>
</dbReference>
<keyword evidence="5 11" id="KW-0378">Hydrolase</keyword>
<sequence>MFNSAFYRFLFTSSVLALVSASPDAELVTRADCVVDSVSSASSISSCSAVTINAFTVANGSTLTLSPKSGATITMAGDVTFAQTSSTGPLFTIDGESITFKGAGFKFDGNGAKYWDGNGTNGGVDKPHPFLKFKGSWNLLSIHGLEQPLPKLVSIGNSNGLTFDSITVDNSAGDTNSLGHNTDGFDVSADNVTIQNSIVKNQDDCIAINSGSTIIFKNNQCSGGHGISIGSIATGKTVSGVTISGNTVTNSMYGLRIKVQKSATNAKVSGITYSGNTISGITKYGVLISQSYPADDGTPGTGGPISDVNFTGNATTVQVGTKAKRMTINCGACSGTWDFSKLTITGGSAGRTNTTDNATVGLLSPVFIEITNVEVRLSVDRFRMPTNALRF</sequence>
<feature type="signal peptide" evidence="12">
    <location>
        <begin position="1"/>
        <end position="21"/>
    </location>
</feature>
<dbReference type="PROSITE" id="PS00502">
    <property type="entry name" value="POLYGALACTURONASE"/>
    <property type="match status" value="1"/>
</dbReference>
<protein>
    <recommendedName>
        <fullName evidence="2">endo-polygalacturonase</fullName>
        <ecNumber evidence="2">3.2.1.15</ecNumber>
    </recommendedName>
</protein>
<dbReference type="AlphaFoldDB" id="A0AA39TUD6"/>
<accession>A0AA39TUD6</accession>
<evidence type="ECO:0000256" key="10">
    <source>
        <dbReference type="PROSITE-ProRule" id="PRU10052"/>
    </source>
</evidence>
<dbReference type="PANTHER" id="PTHR31884:SF1">
    <property type="entry name" value="POLYGALACTURONASE"/>
    <property type="match status" value="1"/>
</dbReference>
<dbReference type="SUPFAM" id="SSF51126">
    <property type="entry name" value="Pectin lyase-like"/>
    <property type="match status" value="1"/>
</dbReference>
<dbReference type="Pfam" id="PF00295">
    <property type="entry name" value="Glyco_hydro_28"/>
    <property type="match status" value="1"/>
</dbReference>
<dbReference type="EMBL" id="JAUEPS010000003">
    <property type="protein sequence ID" value="KAK0466723.1"/>
    <property type="molecule type" value="Genomic_DNA"/>
</dbReference>
<evidence type="ECO:0000256" key="3">
    <source>
        <dbReference type="ARBA" id="ARBA00022729"/>
    </source>
</evidence>
<evidence type="ECO:0000256" key="12">
    <source>
        <dbReference type="SAM" id="SignalP"/>
    </source>
</evidence>
<dbReference type="EC" id="3.2.1.15" evidence="2"/>
<organism evidence="13 14">
    <name type="scientific">Armillaria tabescens</name>
    <name type="common">Ringless honey mushroom</name>
    <name type="synonym">Agaricus tabescens</name>
    <dbReference type="NCBI Taxonomy" id="1929756"/>
    <lineage>
        <taxon>Eukaryota</taxon>
        <taxon>Fungi</taxon>
        <taxon>Dikarya</taxon>
        <taxon>Basidiomycota</taxon>
        <taxon>Agaricomycotina</taxon>
        <taxon>Agaricomycetes</taxon>
        <taxon>Agaricomycetidae</taxon>
        <taxon>Agaricales</taxon>
        <taxon>Marasmiineae</taxon>
        <taxon>Physalacriaceae</taxon>
        <taxon>Desarmillaria</taxon>
    </lineage>
</organism>
<proteinExistence type="inferred from homology"/>
<dbReference type="InterPro" id="IPR012334">
    <property type="entry name" value="Pectin_lyas_fold"/>
</dbReference>
<dbReference type="InterPro" id="IPR050434">
    <property type="entry name" value="Glycosyl_hydrlase_28"/>
</dbReference>
<keyword evidence="14" id="KW-1185">Reference proteome</keyword>
<name>A0AA39TUD6_ARMTA</name>
<dbReference type="GeneID" id="85363002"/>
<feature type="chain" id="PRO_5041394351" description="endo-polygalacturonase" evidence="12">
    <location>
        <begin position="22"/>
        <end position="391"/>
    </location>
</feature>
<comment type="similarity">
    <text evidence="1 11">Belongs to the glycosyl hydrolase 28 family.</text>
</comment>
<keyword evidence="4" id="KW-0677">Repeat</keyword>
<dbReference type="InterPro" id="IPR000743">
    <property type="entry name" value="Glyco_hydro_28"/>
</dbReference>
<keyword evidence="8" id="KW-0961">Cell wall biogenesis/degradation</keyword>
<comment type="catalytic activity">
    <reaction evidence="9">
        <text>(1,4-alpha-D-galacturonosyl)n+m + H2O = (1,4-alpha-D-galacturonosyl)n + (1,4-alpha-D-galacturonosyl)m.</text>
        <dbReference type="EC" id="3.2.1.15"/>
    </reaction>
</comment>
<dbReference type="GO" id="GO:0071555">
    <property type="term" value="P:cell wall organization"/>
    <property type="evidence" value="ECO:0007669"/>
    <property type="project" value="UniProtKB-KW"/>
</dbReference>
<evidence type="ECO:0000313" key="14">
    <source>
        <dbReference type="Proteomes" id="UP001175211"/>
    </source>
</evidence>